<dbReference type="EMBL" id="JAVDQH010000003">
    <property type="protein sequence ID" value="MDR6243013.1"/>
    <property type="molecule type" value="Genomic_DNA"/>
</dbReference>
<keyword evidence="3" id="KW-0560">Oxidoreductase</keyword>
<keyword evidence="6" id="KW-1185">Reference proteome</keyword>
<evidence type="ECO:0000313" key="6">
    <source>
        <dbReference type="Proteomes" id="UP001185028"/>
    </source>
</evidence>
<sequence>MMKYRNLGNTGLKVSEISLGSWLTYGTAAEQQAADLCIRTAFETGINFFDTANAYNRGEGEKAIGAALASYERSSYVLSTKVFFPMGDGPNDRGLSRKHIMEQCEASLKRLGTDYIDIYFCHRFDAETPTEETLRALDDLTAQGKILYAAVSEWSAAQITEAAAIGERLRLRPLAANQPIYNLFERYIEQEVLPVSQQYGLGQVVFSPLAQGVLTGKYKPGQAPASDTRAANDSVNQVIRSYFRDDVLGVVAELNDLAASMDLTLSQLALAWVLRQPGVSSAIIGASKPQQIHENVEAVNVNLSEATLGQIDGIMEKISDFAPMR</sequence>
<evidence type="ECO:0000256" key="2">
    <source>
        <dbReference type="ARBA" id="ARBA00022857"/>
    </source>
</evidence>
<proteinExistence type="inferred from homology"/>
<dbReference type="PANTHER" id="PTHR43150">
    <property type="entry name" value="HYPERKINETIC, ISOFORM M"/>
    <property type="match status" value="1"/>
</dbReference>
<dbReference type="Pfam" id="PF00248">
    <property type="entry name" value="Aldo_ket_red"/>
    <property type="match status" value="1"/>
</dbReference>
<evidence type="ECO:0000256" key="3">
    <source>
        <dbReference type="ARBA" id="ARBA00023002"/>
    </source>
</evidence>
<dbReference type="Proteomes" id="UP001185028">
    <property type="component" value="Unassembled WGS sequence"/>
</dbReference>
<dbReference type="PANTHER" id="PTHR43150:SF2">
    <property type="entry name" value="HYPERKINETIC, ISOFORM M"/>
    <property type="match status" value="1"/>
</dbReference>
<evidence type="ECO:0000259" key="4">
    <source>
        <dbReference type="Pfam" id="PF00248"/>
    </source>
</evidence>
<evidence type="ECO:0000256" key="1">
    <source>
        <dbReference type="ARBA" id="ARBA00006515"/>
    </source>
</evidence>
<dbReference type="InterPro" id="IPR023210">
    <property type="entry name" value="NADP_OxRdtase_dom"/>
</dbReference>
<comment type="similarity">
    <text evidence="1">Belongs to the shaker potassium channel beta subunit family.</text>
</comment>
<evidence type="ECO:0000313" key="5">
    <source>
        <dbReference type="EMBL" id="MDR6243013.1"/>
    </source>
</evidence>
<dbReference type="CDD" id="cd19074">
    <property type="entry name" value="Aldo_ket_red_shaker-like"/>
    <property type="match status" value="1"/>
</dbReference>
<name>A0ABU1IUV7_9BACL</name>
<feature type="domain" description="NADP-dependent oxidoreductase" evidence="4">
    <location>
        <begin position="16"/>
        <end position="314"/>
    </location>
</feature>
<reference evidence="5 6" key="1">
    <citation type="submission" date="2023-07" db="EMBL/GenBank/DDBJ databases">
        <title>Genomic Encyclopedia of Type Strains, Phase IV (KMG-IV): sequencing the most valuable type-strain genomes for metagenomic binning, comparative biology and taxonomic classification.</title>
        <authorList>
            <person name="Goeker M."/>
        </authorList>
    </citation>
    <scope>NUCLEOTIDE SEQUENCE [LARGE SCALE GENOMIC DNA]</scope>
    <source>
        <strain evidence="5 6">DSM 22170</strain>
    </source>
</reference>
<dbReference type="InterPro" id="IPR005399">
    <property type="entry name" value="K_chnl_volt-dep_bsu_KCNAB-rel"/>
</dbReference>
<dbReference type="SUPFAM" id="SSF51430">
    <property type="entry name" value="NAD(P)-linked oxidoreductase"/>
    <property type="match status" value="1"/>
</dbReference>
<comment type="caution">
    <text evidence="5">The sequence shown here is derived from an EMBL/GenBank/DDBJ whole genome shotgun (WGS) entry which is preliminary data.</text>
</comment>
<dbReference type="Gene3D" id="3.20.20.100">
    <property type="entry name" value="NADP-dependent oxidoreductase domain"/>
    <property type="match status" value="1"/>
</dbReference>
<accession>A0ABU1IUV7</accession>
<protein>
    <submittedName>
        <fullName evidence="5">Aryl-alcohol dehydrogenase-like predicted oxidoreductase</fullName>
    </submittedName>
</protein>
<gene>
    <name evidence="5" type="ORF">JOC58_000898</name>
</gene>
<keyword evidence="2" id="KW-0521">NADP</keyword>
<organism evidence="5 6">
    <name type="scientific">Paenibacillus hunanensis</name>
    <dbReference type="NCBI Taxonomy" id="539262"/>
    <lineage>
        <taxon>Bacteria</taxon>
        <taxon>Bacillati</taxon>
        <taxon>Bacillota</taxon>
        <taxon>Bacilli</taxon>
        <taxon>Bacillales</taxon>
        <taxon>Paenibacillaceae</taxon>
        <taxon>Paenibacillus</taxon>
    </lineage>
</organism>
<dbReference type="InterPro" id="IPR036812">
    <property type="entry name" value="NAD(P)_OxRdtase_dom_sf"/>
</dbReference>